<dbReference type="InterPro" id="IPR032675">
    <property type="entry name" value="LRR_dom_sf"/>
</dbReference>
<reference evidence="9" key="1">
    <citation type="submission" date="2020-10" db="EMBL/GenBank/DDBJ databases">
        <authorList>
            <person name="Han B."/>
            <person name="Lu T."/>
            <person name="Zhao Q."/>
            <person name="Huang X."/>
            <person name="Zhao Y."/>
        </authorList>
    </citation>
    <scope>NUCLEOTIDE SEQUENCE</scope>
</reference>
<evidence type="ECO:0000313" key="10">
    <source>
        <dbReference type="Proteomes" id="UP000604825"/>
    </source>
</evidence>
<evidence type="ECO:0000256" key="1">
    <source>
        <dbReference type="ARBA" id="ARBA00004167"/>
    </source>
</evidence>
<evidence type="ECO:0000256" key="2">
    <source>
        <dbReference type="ARBA" id="ARBA00022614"/>
    </source>
</evidence>
<dbReference type="GO" id="GO:0005524">
    <property type="term" value="F:ATP binding"/>
    <property type="evidence" value="ECO:0007669"/>
    <property type="project" value="UniProtKB-KW"/>
</dbReference>
<gene>
    <name evidence="9" type="ORF">NCGR_LOCUS26636</name>
</gene>
<dbReference type="PANTHER" id="PTHR48053:SF164">
    <property type="entry name" value="LEUCINE-RICH REPEAT-CONTAINING N-TERMINAL PLANT-TYPE DOMAIN-CONTAINING PROTEIN"/>
    <property type="match status" value="1"/>
</dbReference>
<proteinExistence type="predicted"/>
<dbReference type="SUPFAM" id="SSF52058">
    <property type="entry name" value="L domain-like"/>
    <property type="match status" value="2"/>
</dbReference>
<evidence type="ECO:0000256" key="8">
    <source>
        <dbReference type="ARBA" id="ARBA00023180"/>
    </source>
</evidence>
<dbReference type="AlphaFoldDB" id="A0A811P953"/>
<dbReference type="Proteomes" id="UP000604825">
    <property type="component" value="Unassembled WGS sequence"/>
</dbReference>
<evidence type="ECO:0000313" key="9">
    <source>
        <dbReference type="EMBL" id="CAD6239777.1"/>
    </source>
</evidence>
<dbReference type="PROSITE" id="PS51450">
    <property type="entry name" value="LRR"/>
    <property type="match status" value="2"/>
</dbReference>
<protein>
    <submittedName>
        <fullName evidence="9">Uncharacterized protein</fullName>
    </submittedName>
</protein>
<keyword evidence="7" id="KW-0675">Receptor</keyword>
<evidence type="ECO:0000256" key="4">
    <source>
        <dbReference type="ARBA" id="ARBA00022737"/>
    </source>
</evidence>
<organism evidence="9 10">
    <name type="scientific">Miscanthus lutarioriparius</name>
    <dbReference type="NCBI Taxonomy" id="422564"/>
    <lineage>
        <taxon>Eukaryota</taxon>
        <taxon>Viridiplantae</taxon>
        <taxon>Streptophyta</taxon>
        <taxon>Embryophyta</taxon>
        <taxon>Tracheophyta</taxon>
        <taxon>Spermatophyta</taxon>
        <taxon>Magnoliopsida</taxon>
        <taxon>Liliopsida</taxon>
        <taxon>Poales</taxon>
        <taxon>Poaceae</taxon>
        <taxon>PACMAD clade</taxon>
        <taxon>Panicoideae</taxon>
        <taxon>Andropogonodae</taxon>
        <taxon>Andropogoneae</taxon>
        <taxon>Saccharinae</taxon>
        <taxon>Miscanthus</taxon>
    </lineage>
</organism>
<dbReference type="GO" id="GO:0016020">
    <property type="term" value="C:membrane"/>
    <property type="evidence" value="ECO:0007669"/>
    <property type="project" value="UniProtKB-SubCell"/>
</dbReference>
<keyword evidence="2" id="KW-0433">Leucine-rich repeat</keyword>
<keyword evidence="10" id="KW-1185">Reference proteome</keyword>
<evidence type="ECO:0000256" key="7">
    <source>
        <dbReference type="ARBA" id="ARBA00023170"/>
    </source>
</evidence>
<dbReference type="OrthoDB" id="685205at2759"/>
<dbReference type="InterPro" id="IPR003591">
    <property type="entry name" value="Leu-rich_rpt_typical-subtyp"/>
</dbReference>
<dbReference type="EMBL" id="CAJGYO010000006">
    <property type="protein sequence ID" value="CAD6239777.1"/>
    <property type="molecule type" value="Genomic_DNA"/>
</dbReference>
<keyword evidence="5" id="KW-0547">Nucleotide-binding</keyword>
<dbReference type="InterPro" id="IPR001611">
    <property type="entry name" value="Leu-rich_rpt"/>
</dbReference>
<dbReference type="InterPro" id="IPR051716">
    <property type="entry name" value="Plant_RL_S/T_kinase"/>
</dbReference>
<name>A0A811P953_9POAL</name>
<dbReference type="PRINTS" id="PR00019">
    <property type="entry name" value="LEURICHRPT"/>
</dbReference>
<sequence>MAKELPASIWLPSLSELDLEGSGLEKRIGYLTTLTDLEFFSGDVSRQQIPSWIGNLTKLTYLDLSYCNFSGPIPSIIGNLIQLEELTLSWNYLTGNIPESLFALPALQYLYLDTNQLSGSLEDFPHPLYSGLSQINTIILSDNQLAGPIPESLFQLRNLQYLYLDSNKLMGTIKLSSIWGLTNLTELDLSNNLISLIDTKGDTIAPYLPNIEYLAFASCNLKKLPAALRYLDTITDLDLSNNQIEGAIPSWVWENWKDQLTTLDLSHNMLTTLEKSPSLVHMTTLAFLDLSSNRLEGTIPIPVTRSRVVVLDYSNNSFSIVSNFGRHLTNAIYINLSKNKLRGHIPASICSLNKLDIMDLSYNYFGGPVPSCLIERGSLTVLKLRENRLHGVLPKNIGEGCKLETIDLNGNRIEAWAGTLPNLRVLVLRSNQLNGTIRDLHSVNEKHYYKHPVPKDEMYQDIFTTTYKNFDFTLTKIQTALKVIDFSDNTFNGSIPKSIGRLVSLHGLNMSHNNFTGQIPSQLGNLTRLESMDLS</sequence>
<dbReference type="FunFam" id="3.80.10.10:FF:000041">
    <property type="entry name" value="LRR receptor-like serine/threonine-protein kinase ERECTA"/>
    <property type="match status" value="1"/>
</dbReference>
<evidence type="ECO:0000256" key="5">
    <source>
        <dbReference type="ARBA" id="ARBA00022741"/>
    </source>
</evidence>
<keyword evidence="6" id="KW-0067">ATP-binding</keyword>
<keyword evidence="3" id="KW-0732">Signal</keyword>
<dbReference type="Pfam" id="PF00560">
    <property type="entry name" value="LRR_1"/>
    <property type="match status" value="5"/>
</dbReference>
<evidence type="ECO:0000256" key="6">
    <source>
        <dbReference type="ARBA" id="ARBA00022840"/>
    </source>
</evidence>
<evidence type="ECO:0000256" key="3">
    <source>
        <dbReference type="ARBA" id="ARBA00022729"/>
    </source>
</evidence>
<dbReference type="PANTHER" id="PTHR48053">
    <property type="entry name" value="LEUCINE RICH REPEAT FAMILY PROTEIN, EXPRESSED"/>
    <property type="match status" value="1"/>
</dbReference>
<dbReference type="Pfam" id="PF13855">
    <property type="entry name" value="LRR_8"/>
    <property type="match status" value="2"/>
</dbReference>
<accession>A0A811P953</accession>
<dbReference type="Gene3D" id="3.80.10.10">
    <property type="entry name" value="Ribonuclease Inhibitor"/>
    <property type="match status" value="3"/>
</dbReference>
<keyword evidence="4" id="KW-0677">Repeat</keyword>
<keyword evidence="8" id="KW-0325">Glycoprotein</keyword>
<dbReference type="GO" id="GO:0004674">
    <property type="term" value="F:protein serine/threonine kinase activity"/>
    <property type="evidence" value="ECO:0007669"/>
    <property type="project" value="UniProtKB-EC"/>
</dbReference>
<dbReference type="SMART" id="SM00369">
    <property type="entry name" value="LRR_TYP"/>
    <property type="match status" value="8"/>
</dbReference>
<comment type="caution">
    <text evidence="9">The sequence shown here is derived from an EMBL/GenBank/DDBJ whole genome shotgun (WGS) entry which is preliminary data.</text>
</comment>
<comment type="subcellular location">
    <subcellularLocation>
        <location evidence="1">Membrane</location>
        <topology evidence="1">Single-pass membrane protein</topology>
    </subcellularLocation>
</comment>